<feature type="domain" description="Sulfatase N-terminal" evidence="5">
    <location>
        <begin position="19"/>
        <end position="351"/>
    </location>
</feature>
<reference evidence="6 7" key="1">
    <citation type="submission" date="2016-02" db="EMBL/GenBank/DDBJ databases">
        <authorList>
            <person name="Wen L."/>
            <person name="He K."/>
            <person name="Yang H."/>
        </authorList>
    </citation>
    <scope>NUCLEOTIDE SEQUENCE [LARGE SCALE GENOMIC DNA]</scope>
    <source>
        <strain evidence="6 7">CZ1127</strain>
    </source>
</reference>
<evidence type="ECO:0000313" key="7">
    <source>
        <dbReference type="Proteomes" id="UP000092967"/>
    </source>
</evidence>
<dbReference type="EMBL" id="CP014224">
    <property type="protein sequence ID" value="ANW97416.1"/>
    <property type="molecule type" value="Genomic_DNA"/>
</dbReference>
<dbReference type="InterPro" id="IPR050738">
    <property type="entry name" value="Sulfatase"/>
</dbReference>
<dbReference type="PANTHER" id="PTHR42693">
    <property type="entry name" value="ARYLSULFATASE FAMILY MEMBER"/>
    <property type="match status" value="1"/>
</dbReference>
<dbReference type="KEGG" id="wfu:AXE80_03330"/>
<comment type="similarity">
    <text evidence="1">Belongs to the sulfatase family.</text>
</comment>
<dbReference type="GO" id="GO:0046872">
    <property type="term" value="F:metal ion binding"/>
    <property type="evidence" value="ECO:0007669"/>
    <property type="project" value="UniProtKB-KW"/>
</dbReference>
<keyword evidence="4" id="KW-0106">Calcium</keyword>
<name>A0A1B1Y9I9_9FLAO</name>
<evidence type="ECO:0000256" key="4">
    <source>
        <dbReference type="ARBA" id="ARBA00022837"/>
    </source>
</evidence>
<dbReference type="STRING" id="1790137.AXE80_03330"/>
<protein>
    <submittedName>
        <fullName evidence="6">Arylsulfatase</fullName>
    </submittedName>
</protein>
<dbReference type="InterPro" id="IPR000917">
    <property type="entry name" value="Sulfatase_N"/>
</dbReference>
<proteinExistence type="inferred from homology"/>
<evidence type="ECO:0000256" key="1">
    <source>
        <dbReference type="ARBA" id="ARBA00008779"/>
    </source>
</evidence>
<dbReference type="AlphaFoldDB" id="A0A1B1Y9I9"/>
<keyword evidence="3" id="KW-0378">Hydrolase</keyword>
<dbReference type="InterPro" id="IPR017850">
    <property type="entry name" value="Alkaline_phosphatase_core_sf"/>
</dbReference>
<evidence type="ECO:0000313" key="6">
    <source>
        <dbReference type="EMBL" id="ANW97416.1"/>
    </source>
</evidence>
<dbReference type="InterPro" id="IPR024607">
    <property type="entry name" value="Sulfatase_CS"/>
</dbReference>
<dbReference type="CDD" id="cd16143">
    <property type="entry name" value="ARS_like"/>
    <property type="match status" value="1"/>
</dbReference>
<organism evidence="6 7">
    <name type="scientific">Wenyingzhuangia fucanilytica</name>
    <dbReference type="NCBI Taxonomy" id="1790137"/>
    <lineage>
        <taxon>Bacteria</taxon>
        <taxon>Pseudomonadati</taxon>
        <taxon>Bacteroidota</taxon>
        <taxon>Flavobacteriia</taxon>
        <taxon>Flavobacteriales</taxon>
        <taxon>Flavobacteriaceae</taxon>
        <taxon>Wenyingzhuangia</taxon>
    </lineage>
</organism>
<sequence>MSSAQENNLKSGKWDITRPNIVYIICDDLGYGDVHALAPKTSKMMTPNADQLASEGMVFTDAHSGSSVCTPTRYGIMTGRYSWRTKLQSGVVQGYRDNLIVENRPTVANHLKKLGYHTAIIGKWHMNFNYLNPNTGKLLEKPKNKKGFKAPIGTIIPDGPITRGFDYFYGIHHAGSMKEIIENDKVIKHENEINFLPSLTKNSVTYINERAKDKNKPFFLYLPLGSPHTPIVPSADWQGKSELGAYGDFVMETDNVIGEVSKVLEKNGLSENTLIIFTSDNGASKAANIPALAEKGHYVSAHMRGSKADLWDGGHRIPFIVRWPVLVKEGTKSKELICLTDLFATISEITNTSLPVNGAEDSFSFLPALKEKPINSERKGVIHHSISGHFAYRQGKWKLLLAKGSGGWTAPRENEVAEDALVAQLYNLEKDPSETTNLYDTEPEIVEQLLKDLKSDIYSGATRNGTVIKNDIDNIILWKSKHDN</sequence>
<dbReference type="PROSITE" id="PS00523">
    <property type="entry name" value="SULFATASE_1"/>
    <property type="match status" value="1"/>
</dbReference>
<dbReference type="Gene3D" id="3.40.720.10">
    <property type="entry name" value="Alkaline Phosphatase, subunit A"/>
    <property type="match status" value="1"/>
</dbReference>
<accession>A0A1B1Y9I9</accession>
<dbReference type="SUPFAM" id="SSF53649">
    <property type="entry name" value="Alkaline phosphatase-like"/>
    <property type="match status" value="1"/>
</dbReference>
<dbReference type="Pfam" id="PF00884">
    <property type="entry name" value="Sulfatase"/>
    <property type="match status" value="1"/>
</dbReference>
<dbReference type="Gene3D" id="3.30.1120.10">
    <property type="match status" value="1"/>
</dbReference>
<evidence type="ECO:0000259" key="5">
    <source>
        <dbReference type="Pfam" id="PF00884"/>
    </source>
</evidence>
<dbReference type="PROSITE" id="PS00149">
    <property type="entry name" value="SULFATASE_2"/>
    <property type="match status" value="1"/>
</dbReference>
<dbReference type="GO" id="GO:0004065">
    <property type="term" value="F:arylsulfatase activity"/>
    <property type="evidence" value="ECO:0007669"/>
    <property type="project" value="TreeGrafter"/>
</dbReference>
<evidence type="ECO:0000256" key="2">
    <source>
        <dbReference type="ARBA" id="ARBA00022723"/>
    </source>
</evidence>
<dbReference type="PANTHER" id="PTHR42693:SF53">
    <property type="entry name" value="ENDO-4-O-SULFATASE"/>
    <property type="match status" value="1"/>
</dbReference>
<keyword evidence="7" id="KW-1185">Reference proteome</keyword>
<gene>
    <name evidence="6" type="ORF">AXE80_03330</name>
</gene>
<dbReference type="Proteomes" id="UP000092967">
    <property type="component" value="Chromosome"/>
</dbReference>
<evidence type="ECO:0000256" key="3">
    <source>
        <dbReference type="ARBA" id="ARBA00022801"/>
    </source>
</evidence>
<keyword evidence="2" id="KW-0479">Metal-binding</keyword>